<dbReference type="Gene3D" id="2.60.120.10">
    <property type="entry name" value="Jelly Rolls"/>
    <property type="match status" value="1"/>
</dbReference>
<dbReference type="EMBL" id="LDAU01000183">
    <property type="protein sequence ID" value="KRX00709.1"/>
    <property type="molecule type" value="Genomic_DNA"/>
</dbReference>
<name>A0A0V0QET9_PSEPJ</name>
<evidence type="ECO:0000313" key="1">
    <source>
        <dbReference type="EMBL" id="KRX00709.1"/>
    </source>
</evidence>
<sequence length="325" mass="38784">MPMKKVMSKSIMNQSSFSKIYHNTNLKQTQANDDSLEYIETPRSEKRARAFSTQRNGFNNSSQKQIYQNQSQIFKMEESLYSNQSQEKLYNGTGGQFTQQLLNSNFKQSYSDQLYNLQSNETFIQKIKEKQIQDTNELNDIKTSDTRQIWKKGQTINTNSMNLNEIYDDQIDGEQQNKLMQKKIESQLQFYVAQEQLILLVLDYEDQKEIGESYKKQQVSDLYSKLILWDPFFKNFQKNTIKDMCSLFQVKFVFKGDIIYQQYDRVIEFFYFIWSGSVIQQLEIPYEIKNHWPEKGYKEKGTLSKKCKKYKSFLIPERNFFENIL</sequence>
<organism evidence="1 2">
    <name type="scientific">Pseudocohnilembus persalinus</name>
    <name type="common">Ciliate</name>
    <dbReference type="NCBI Taxonomy" id="266149"/>
    <lineage>
        <taxon>Eukaryota</taxon>
        <taxon>Sar</taxon>
        <taxon>Alveolata</taxon>
        <taxon>Ciliophora</taxon>
        <taxon>Intramacronucleata</taxon>
        <taxon>Oligohymenophorea</taxon>
        <taxon>Scuticociliatia</taxon>
        <taxon>Philasterida</taxon>
        <taxon>Pseudocohnilembidae</taxon>
        <taxon>Pseudocohnilembus</taxon>
    </lineage>
</organism>
<protein>
    <submittedName>
        <fullName evidence="1">Cyclic nucleotide-binding protein</fullName>
    </submittedName>
</protein>
<evidence type="ECO:0000313" key="2">
    <source>
        <dbReference type="Proteomes" id="UP000054937"/>
    </source>
</evidence>
<dbReference type="SUPFAM" id="SSF51206">
    <property type="entry name" value="cAMP-binding domain-like"/>
    <property type="match status" value="1"/>
</dbReference>
<comment type="caution">
    <text evidence="1">The sequence shown here is derived from an EMBL/GenBank/DDBJ whole genome shotgun (WGS) entry which is preliminary data.</text>
</comment>
<dbReference type="Proteomes" id="UP000054937">
    <property type="component" value="Unassembled WGS sequence"/>
</dbReference>
<dbReference type="InterPro" id="IPR018490">
    <property type="entry name" value="cNMP-bd_dom_sf"/>
</dbReference>
<gene>
    <name evidence="1" type="ORF">PPERSA_00936</name>
</gene>
<dbReference type="InParanoid" id="A0A0V0QET9"/>
<keyword evidence="2" id="KW-1185">Reference proteome</keyword>
<reference evidence="1 2" key="1">
    <citation type="journal article" date="2015" name="Sci. Rep.">
        <title>Genome of the facultative scuticociliatosis pathogen Pseudocohnilembus persalinus provides insight into its virulence through horizontal gene transfer.</title>
        <authorList>
            <person name="Xiong J."/>
            <person name="Wang G."/>
            <person name="Cheng J."/>
            <person name="Tian M."/>
            <person name="Pan X."/>
            <person name="Warren A."/>
            <person name="Jiang C."/>
            <person name="Yuan D."/>
            <person name="Miao W."/>
        </authorList>
    </citation>
    <scope>NUCLEOTIDE SEQUENCE [LARGE SCALE GENOMIC DNA]</scope>
    <source>
        <strain evidence="1">36N120E</strain>
    </source>
</reference>
<proteinExistence type="predicted"/>
<dbReference type="AlphaFoldDB" id="A0A0V0QET9"/>
<dbReference type="InterPro" id="IPR014710">
    <property type="entry name" value="RmlC-like_jellyroll"/>
</dbReference>
<accession>A0A0V0QET9</accession>